<dbReference type="EMBL" id="GEDC01004049">
    <property type="protein sequence ID" value="JAS33249.1"/>
    <property type="molecule type" value="Transcribed_RNA"/>
</dbReference>
<keyword evidence="1" id="KW-0732">Signal</keyword>
<evidence type="ECO:0000313" key="2">
    <source>
        <dbReference type="EMBL" id="JAS33249.1"/>
    </source>
</evidence>
<reference evidence="2" key="1">
    <citation type="submission" date="2015-12" db="EMBL/GenBank/DDBJ databases">
        <title>De novo transcriptome assembly of four potential Pierce s Disease insect vectors from Arizona vineyards.</title>
        <authorList>
            <person name="Tassone E.E."/>
        </authorList>
    </citation>
    <scope>NUCLEOTIDE SEQUENCE</scope>
</reference>
<evidence type="ECO:0000256" key="1">
    <source>
        <dbReference type="SAM" id="SignalP"/>
    </source>
</evidence>
<accession>A0A1B6E5T4</accession>
<feature type="chain" id="PRO_5008581951" evidence="1">
    <location>
        <begin position="17"/>
        <end position="186"/>
    </location>
</feature>
<organism evidence="2">
    <name type="scientific">Clastoptera arizonana</name>
    <name type="common">Arizona spittle bug</name>
    <dbReference type="NCBI Taxonomy" id="38151"/>
    <lineage>
        <taxon>Eukaryota</taxon>
        <taxon>Metazoa</taxon>
        <taxon>Ecdysozoa</taxon>
        <taxon>Arthropoda</taxon>
        <taxon>Hexapoda</taxon>
        <taxon>Insecta</taxon>
        <taxon>Pterygota</taxon>
        <taxon>Neoptera</taxon>
        <taxon>Paraneoptera</taxon>
        <taxon>Hemiptera</taxon>
        <taxon>Auchenorrhyncha</taxon>
        <taxon>Cercopoidea</taxon>
        <taxon>Clastopteridae</taxon>
        <taxon>Clastoptera</taxon>
    </lineage>
</organism>
<dbReference type="AlphaFoldDB" id="A0A1B6E5T4"/>
<feature type="signal peptide" evidence="1">
    <location>
        <begin position="1"/>
        <end position="16"/>
    </location>
</feature>
<protein>
    <submittedName>
        <fullName evidence="2">Uncharacterized protein</fullName>
    </submittedName>
</protein>
<name>A0A1B6E5T4_9HEMI</name>
<proteinExistence type="predicted"/>
<sequence>MIFYFLLLYFTIGTNGLLIRDDDEDLKRKINDLDKQAIKEYNATYETWIDPFMEPGEKFQILSTLLPTERKKFKVLIRLLDRQLFQFENRAYNLFYDYVQEIIEMIDDLEKHKDEKDKKKLKRLLKIFKSINEVNVELNFKEYLKEFHDNGEQIDILLDNLKPKKKSKETEESKEDTFLKNYVKYT</sequence>
<gene>
    <name evidence="2" type="ORF">g.2392</name>
</gene>